<proteinExistence type="predicted"/>
<feature type="region of interest" description="Disordered" evidence="1">
    <location>
        <begin position="597"/>
        <end position="688"/>
    </location>
</feature>
<feature type="region of interest" description="Disordered" evidence="1">
    <location>
        <begin position="513"/>
        <end position="548"/>
    </location>
</feature>
<evidence type="ECO:0000256" key="1">
    <source>
        <dbReference type="SAM" id="MobiDB-lite"/>
    </source>
</evidence>
<evidence type="ECO:0000313" key="2">
    <source>
        <dbReference type="EMBL" id="PLB34980.1"/>
    </source>
</evidence>
<dbReference type="AlphaFoldDB" id="A0A2I2F2W0"/>
<dbReference type="EMBL" id="KZ559169">
    <property type="protein sequence ID" value="PLB34980.1"/>
    <property type="molecule type" value="Genomic_DNA"/>
</dbReference>
<reference evidence="2 3" key="1">
    <citation type="submission" date="2017-12" db="EMBL/GenBank/DDBJ databases">
        <authorList>
            <consortium name="DOE Joint Genome Institute"/>
            <person name="Haridas S."/>
            <person name="Kjaerbolling I."/>
            <person name="Vesth T.C."/>
            <person name="Frisvad J.C."/>
            <person name="Nybo J.L."/>
            <person name="Theobald S."/>
            <person name="Kuo A."/>
            <person name="Bowyer P."/>
            <person name="Matsuda Y."/>
            <person name="Mondo S."/>
            <person name="Lyhne E.K."/>
            <person name="Kogle M.E."/>
            <person name="Clum A."/>
            <person name="Lipzen A."/>
            <person name="Salamov A."/>
            <person name="Ngan C.Y."/>
            <person name="Daum C."/>
            <person name="Chiniquy J."/>
            <person name="Barry K."/>
            <person name="LaButti K."/>
            <person name="Simmons B.A."/>
            <person name="Magnuson J.K."/>
            <person name="Mortensen U.H."/>
            <person name="Larsen T.O."/>
            <person name="Grigoriev I.V."/>
            <person name="Baker S.E."/>
            <person name="Andersen M.R."/>
            <person name="Nordberg H.P."/>
            <person name="Cantor M.N."/>
            <person name="Hua S.X."/>
        </authorList>
    </citation>
    <scope>NUCLEOTIDE SEQUENCE [LARGE SCALE GENOMIC DNA]</scope>
    <source>
        <strain evidence="2 3">CBS 102.13</strain>
    </source>
</reference>
<dbReference type="Proteomes" id="UP000234585">
    <property type="component" value="Unassembled WGS sequence"/>
</dbReference>
<evidence type="ECO:0000313" key="3">
    <source>
        <dbReference type="Proteomes" id="UP000234585"/>
    </source>
</evidence>
<feature type="region of interest" description="Disordered" evidence="1">
    <location>
        <begin position="270"/>
        <end position="296"/>
    </location>
</feature>
<feature type="region of interest" description="Disordered" evidence="1">
    <location>
        <begin position="900"/>
        <end position="921"/>
    </location>
</feature>
<name>A0A2I2F2W0_ASPCN</name>
<dbReference type="RefSeq" id="XP_024668992.1">
    <property type="nucleotide sequence ID" value="XM_024817955.1"/>
</dbReference>
<dbReference type="OrthoDB" id="5329403at2759"/>
<feature type="compositionally biased region" description="Basic and acidic residues" evidence="1">
    <location>
        <begin position="438"/>
        <end position="449"/>
    </location>
</feature>
<feature type="compositionally biased region" description="Basic and acidic residues" evidence="1">
    <location>
        <begin position="392"/>
        <end position="405"/>
    </location>
</feature>
<keyword evidence="3" id="KW-1185">Reference proteome</keyword>
<protein>
    <submittedName>
        <fullName evidence="2">Uncharacterized protein</fullName>
    </submittedName>
</protein>
<feature type="compositionally biased region" description="Polar residues" evidence="1">
    <location>
        <begin position="652"/>
        <end position="678"/>
    </location>
</feature>
<feature type="region of interest" description="Disordered" evidence="1">
    <location>
        <begin position="392"/>
        <end position="475"/>
    </location>
</feature>
<feature type="compositionally biased region" description="Basic and acidic residues" evidence="1">
    <location>
        <begin position="144"/>
        <end position="163"/>
    </location>
</feature>
<feature type="compositionally biased region" description="Basic and acidic residues" evidence="1">
    <location>
        <begin position="598"/>
        <end position="628"/>
    </location>
</feature>
<accession>A0A2I2F2W0</accession>
<feature type="compositionally biased region" description="Basic residues" evidence="1">
    <location>
        <begin position="126"/>
        <end position="142"/>
    </location>
</feature>
<feature type="region of interest" description="Disordered" evidence="1">
    <location>
        <begin position="105"/>
        <end position="172"/>
    </location>
</feature>
<feature type="compositionally biased region" description="Acidic residues" evidence="1">
    <location>
        <begin position="528"/>
        <end position="537"/>
    </location>
</feature>
<feature type="compositionally biased region" description="Polar residues" evidence="1">
    <location>
        <begin position="274"/>
        <end position="289"/>
    </location>
</feature>
<feature type="region of interest" description="Disordered" evidence="1">
    <location>
        <begin position="30"/>
        <end position="71"/>
    </location>
</feature>
<feature type="compositionally biased region" description="Polar residues" evidence="1">
    <location>
        <begin position="36"/>
        <end position="46"/>
    </location>
</feature>
<organism evidence="2 3">
    <name type="scientific">Aspergillus candidus</name>
    <dbReference type="NCBI Taxonomy" id="41067"/>
    <lineage>
        <taxon>Eukaryota</taxon>
        <taxon>Fungi</taxon>
        <taxon>Dikarya</taxon>
        <taxon>Ascomycota</taxon>
        <taxon>Pezizomycotina</taxon>
        <taxon>Eurotiomycetes</taxon>
        <taxon>Eurotiomycetidae</taxon>
        <taxon>Eurotiales</taxon>
        <taxon>Aspergillaceae</taxon>
        <taxon>Aspergillus</taxon>
        <taxon>Aspergillus subgen. Circumdati</taxon>
    </lineage>
</organism>
<dbReference type="GeneID" id="36525115"/>
<gene>
    <name evidence="2" type="ORF">BDW47DRAFT_133890</name>
</gene>
<sequence>MTLLVVKFVVKSAPVSPPAPILSVFFQRHEKRQRNGARQMSTNQKKNISEKSHSPSPQPVPEKKRPHSLCSAELPSSTIRFDDFFGVDRMVLEHPSARCSMRRIFSEGPSQPMMPLPQTDGASDRRKLKRNKKQKKKAKNKTKNNNDDCRSERSQSTIDHDLPADTENAGGVQVRDSAAEVVGLSGASEQLTSVCSEPTSAVASSVLRANGGLTPALPVSLSPLTPSAGTRPVSIKVLGPAGNNASFTPSAVGGGPGLLDSSFLDLHEQRKPAESSNTQKQPHLTSSIDPPTGPVRSIASQTEVRVNCDADKNGNIPTPPVTSMVHSGNLVCPVHKKPLCQYNPKCCVHKSRKTDCSCPPKSSCCCMHHLGDCCFCVFVLEGNRWDASEFEKSNVRRRDTGRKGNDIMADNNTPDHPESSQMVEEHKRSSASNGNKASEADESPKEHKNFNPKTTMDNALSPREANKSWDEMVAEEEEERMASRYHIVELMKPIKPEETVAEKAALGFVNTAEEAGPNKTTERGEVLTPDEDTDEDETIKPANSVAPEEAMPFGKTVHLGTSNEPGEAIKSGQFMITEEKLEAGEIFELNGTAGSKKLTSEIKTHPQKVEEERHSESIEEGEKSRSWEHVGSTGDAAPKTASASLAEANEIGKNQTTTGQTNAGKRSTGNDSFFSPQHSHGVPVSGDYTKLANNPSKQDTKPDMMDVVASLDATIQEKKKELLDAMTSLANHLIESLGNNEFSDMGIVLRSSSEQFLPFCFKAHKIMISRSPFIAALLKTPVDQIVAVSGERFSMLQAFELALRTMYGIPVLTGDQLKPVTLSALGYDDGTQPESFIVSTAMMDFTLCYAASGAFFEQPRVVESGIKLAIRLIDLNTIPLALWLGLDTAKFSVVFDDTAHPHPPTSDSPSAGIPPGHQLGEHPTVKELQERWSPFLVTACLRYIADKVSPEFRLFEQAQLEELPDRVPEHLRSVPGTAVKNSRVKDVGFGSMPSIKEQKPSTEVELVSAALICLPYKALQELFLLLDAKGVLSAGLAGRIVAAREDRRIQALRILSQQGLGVDQDDIPNDVRELEYREFLTTRLISVAGELDTVTEKVTLERTWKGLLIADQASSSSEKGSPPARPLALLN</sequence>
<feature type="compositionally biased region" description="Basic and acidic residues" evidence="1">
    <location>
        <begin position="413"/>
        <end position="428"/>
    </location>
</feature>